<dbReference type="PANTHER" id="PTHR30086">
    <property type="entry name" value="ARGININE EXPORTER PROTEIN ARGO"/>
    <property type="match status" value="1"/>
</dbReference>
<dbReference type="AlphaFoldDB" id="A0A5B8L1Z0"/>
<name>A0A5B8L1Z0_9HYPH</name>
<dbReference type="GO" id="GO:0042970">
    <property type="term" value="F:homoserine transmembrane transporter activity"/>
    <property type="evidence" value="ECO:0007669"/>
    <property type="project" value="TreeGrafter"/>
</dbReference>
<keyword evidence="4 7" id="KW-0812">Transmembrane</keyword>
<evidence type="ECO:0000256" key="7">
    <source>
        <dbReference type="SAM" id="Phobius"/>
    </source>
</evidence>
<evidence type="ECO:0000313" key="9">
    <source>
        <dbReference type="Proteomes" id="UP000321389"/>
    </source>
</evidence>
<evidence type="ECO:0000313" key="8">
    <source>
        <dbReference type="EMBL" id="QDZ01682.1"/>
    </source>
</evidence>
<keyword evidence="3" id="KW-1003">Cell membrane</keyword>
<dbReference type="InterPro" id="IPR001123">
    <property type="entry name" value="LeuE-type"/>
</dbReference>
<organism evidence="8 9">
    <name type="scientific">Nitratireductor mangrovi</name>
    <dbReference type="NCBI Taxonomy" id="2599600"/>
    <lineage>
        <taxon>Bacteria</taxon>
        <taxon>Pseudomonadati</taxon>
        <taxon>Pseudomonadota</taxon>
        <taxon>Alphaproteobacteria</taxon>
        <taxon>Hyphomicrobiales</taxon>
        <taxon>Phyllobacteriaceae</taxon>
        <taxon>Nitratireductor</taxon>
    </lineage>
</organism>
<reference evidence="8" key="1">
    <citation type="submission" date="2020-04" db="EMBL/GenBank/DDBJ databases">
        <title>Nitratireductor sp. nov. isolated from mangrove soil.</title>
        <authorList>
            <person name="Ye Y."/>
        </authorList>
    </citation>
    <scope>NUCLEOTIDE SEQUENCE</scope>
    <source>
        <strain evidence="8">SY7</strain>
    </source>
</reference>
<proteinExistence type="inferred from homology"/>
<dbReference type="KEGG" id="niy:FQ775_15620"/>
<accession>A0A5B8L1Z0</accession>
<dbReference type="GO" id="GO:0005886">
    <property type="term" value="C:plasma membrane"/>
    <property type="evidence" value="ECO:0007669"/>
    <property type="project" value="UniProtKB-SubCell"/>
</dbReference>
<keyword evidence="6 7" id="KW-0472">Membrane</keyword>
<evidence type="ECO:0000256" key="5">
    <source>
        <dbReference type="ARBA" id="ARBA00022989"/>
    </source>
</evidence>
<comment type="subcellular location">
    <subcellularLocation>
        <location evidence="1">Cell membrane</location>
        <topology evidence="1">Multi-pass membrane protein</topology>
    </subcellularLocation>
</comment>
<feature type="transmembrane region" description="Helical" evidence="7">
    <location>
        <begin position="66"/>
        <end position="84"/>
    </location>
</feature>
<keyword evidence="5 7" id="KW-1133">Transmembrane helix</keyword>
<dbReference type="Proteomes" id="UP000321389">
    <property type="component" value="Chromosome"/>
</dbReference>
<feature type="transmembrane region" description="Helical" evidence="7">
    <location>
        <begin position="36"/>
        <end position="60"/>
    </location>
</feature>
<evidence type="ECO:0000256" key="1">
    <source>
        <dbReference type="ARBA" id="ARBA00004651"/>
    </source>
</evidence>
<dbReference type="EMBL" id="CP042301">
    <property type="protein sequence ID" value="QDZ01682.1"/>
    <property type="molecule type" value="Genomic_DNA"/>
</dbReference>
<evidence type="ECO:0000256" key="2">
    <source>
        <dbReference type="ARBA" id="ARBA00007928"/>
    </source>
</evidence>
<feature type="transmembrane region" description="Helical" evidence="7">
    <location>
        <begin position="6"/>
        <end position="24"/>
    </location>
</feature>
<feature type="transmembrane region" description="Helical" evidence="7">
    <location>
        <begin position="146"/>
        <end position="171"/>
    </location>
</feature>
<dbReference type="PIRSF" id="PIRSF006324">
    <property type="entry name" value="LeuE"/>
    <property type="match status" value="1"/>
</dbReference>
<sequence>MSWEYLLTSLVVILIPGTGVVYTVMTGLSAGRRASVAAAFGCTLGIVPAILASVLGLAAILHTSALLFQALKYAGAAYLLYLAWKTLKDSGPMRMDAGLHGPARLAPTIRTGFLINILNPKLSVFFLAFLPQFIDPASSAAVAQMLWLGGVFMAMTFAVFIVYGAFAAFVGERVLKSETVLRWMRRTVAAAFAGFGLRLALSER</sequence>
<evidence type="ECO:0000256" key="3">
    <source>
        <dbReference type="ARBA" id="ARBA00022475"/>
    </source>
</evidence>
<dbReference type="Pfam" id="PF01810">
    <property type="entry name" value="LysE"/>
    <property type="match status" value="1"/>
</dbReference>
<dbReference type="PANTHER" id="PTHR30086:SF14">
    <property type="entry name" value="HOMOSERINE_HOMOSERINE LACTONE EFFLUX PROTEIN"/>
    <property type="match status" value="1"/>
</dbReference>
<gene>
    <name evidence="8" type="ORF">FQ775_15620</name>
</gene>
<comment type="similarity">
    <text evidence="2">Belongs to the Rht family.</text>
</comment>
<keyword evidence="9" id="KW-1185">Reference proteome</keyword>
<evidence type="ECO:0000256" key="6">
    <source>
        <dbReference type="ARBA" id="ARBA00023136"/>
    </source>
</evidence>
<protein>
    <submittedName>
        <fullName evidence="8">LysE family translocator</fullName>
    </submittedName>
</protein>
<dbReference type="OrthoDB" id="9804822at2"/>
<evidence type="ECO:0000256" key="4">
    <source>
        <dbReference type="ARBA" id="ARBA00022692"/>
    </source>
</evidence>
<feature type="transmembrane region" description="Helical" evidence="7">
    <location>
        <begin position="113"/>
        <end position="134"/>
    </location>
</feature>
<dbReference type="RefSeq" id="WP_146300323.1">
    <property type="nucleotide sequence ID" value="NZ_CP042301.2"/>
</dbReference>